<evidence type="ECO:0000313" key="3">
    <source>
        <dbReference type="Proteomes" id="UP000828251"/>
    </source>
</evidence>
<accession>A0A9D3ZMF5</accession>
<feature type="region of interest" description="Disordered" evidence="1">
    <location>
        <begin position="84"/>
        <end position="104"/>
    </location>
</feature>
<dbReference type="OrthoDB" id="1433846at2759"/>
<protein>
    <submittedName>
        <fullName evidence="2">Uncharacterized protein</fullName>
    </submittedName>
</protein>
<gene>
    <name evidence="2" type="ORF">J1N35_038187</name>
</gene>
<comment type="caution">
    <text evidence="2">The sequence shown here is derived from an EMBL/GenBank/DDBJ whole genome shotgun (WGS) entry which is preliminary data.</text>
</comment>
<evidence type="ECO:0000313" key="2">
    <source>
        <dbReference type="EMBL" id="KAH1047403.1"/>
    </source>
</evidence>
<sequence>MKHKPRLDLRDRCAFHGDRGHNFLEDAIEEAMRNGELTNFVAQTVTQQGQSLHTEDKGKQKVRGTIHVIVGIDEDWTASSAKRKAHLRSVMSVNSPKRLCQQGK</sequence>
<organism evidence="2 3">
    <name type="scientific">Gossypium stocksii</name>
    <dbReference type="NCBI Taxonomy" id="47602"/>
    <lineage>
        <taxon>Eukaryota</taxon>
        <taxon>Viridiplantae</taxon>
        <taxon>Streptophyta</taxon>
        <taxon>Embryophyta</taxon>
        <taxon>Tracheophyta</taxon>
        <taxon>Spermatophyta</taxon>
        <taxon>Magnoliopsida</taxon>
        <taxon>eudicotyledons</taxon>
        <taxon>Gunneridae</taxon>
        <taxon>Pentapetalae</taxon>
        <taxon>rosids</taxon>
        <taxon>malvids</taxon>
        <taxon>Malvales</taxon>
        <taxon>Malvaceae</taxon>
        <taxon>Malvoideae</taxon>
        <taxon>Gossypium</taxon>
    </lineage>
</organism>
<evidence type="ECO:0000256" key="1">
    <source>
        <dbReference type="SAM" id="MobiDB-lite"/>
    </source>
</evidence>
<dbReference type="Proteomes" id="UP000828251">
    <property type="component" value="Unassembled WGS sequence"/>
</dbReference>
<keyword evidence="3" id="KW-1185">Reference proteome</keyword>
<name>A0A9D3ZMF5_9ROSI</name>
<proteinExistence type="predicted"/>
<dbReference type="AlphaFoldDB" id="A0A9D3ZMF5"/>
<dbReference type="EMBL" id="JAIQCV010000011">
    <property type="protein sequence ID" value="KAH1047403.1"/>
    <property type="molecule type" value="Genomic_DNA"/>
</dbReference>
<reference evidence="2 3" key="1">
    <citation type="journal article" date="2021" name="Plant Biotechnol. J.">
        <title>Multi-omics assisted identification of the key and species-specific regulatory components of drought-tolerant mechanisms in Gossypium stocksii.</title>
        <authorList>
            <person name="Yu D."/>
            <person name="Ke L."/>
            <person name="Zhang D."/>
            <person name="Wu Y."/>
            <person name="Sun Y."/>
            <person name="Mei J."/>
            <person name="Sun J."/>
            <person name="Sun Y."/>
        </authorList>
    </citation>
    <scope>NUCLEOTIDE SEQUENCE [LARGE SCALE GENOMIC DNA]</scope>
    <source>
        <strain evidence="3">cv. E1</strain>
        <tissue evidence="2">Leaf</tissue>
    </source>
</reference>